<dbReference type="PANTHER" id="PTHR11528">
    <property type="entry name" value="HEAT SHOCK PROTEIN 90 FAMILY MEMBER"/>
    <property type="match status" value="1"/>
</dbReference>
<evidence type="ECO:0000313" key="7">
    <source>
        <dbReference type="EMBL" id="CEL69751.1"/>
    </source>
</evidence>
<evidence type="ECO:0000256" key="6">
    <source>
        <dbReference type="SAM" id="Phobius"/>
    </source>
</evidence>
<dbReference type="InterPro" id="IPR001404">
    <property type="entry name" value="Hsp90_fam"/>
</dbReference>
<dbReference type="Pfam" id="PF13589">
    <property type="entry name" value="HATPase_c_3"/>
    <property type="match status" value="1"/>
</dbReference>
<dbReference type="SUPFAM" id="SSF55874">
    <property type="entry name" value="ATPase domain of HSP90 chaperone/DNA topoisomerase II/histidine kinase"/>
    <property type="match status" value="1"/>
</dbReference>
<feature type="transmembrane region" description="Helical" evidence="6">
    <location>
        <begin position="67"/>
        <end position="90"/>
    </location>
</feature>
<feature type="region of interest" description="Disordered" evidence="5">
    <location>
        <begin position="528"/>
        <end position="584"/>
    </location>
</feature>
<keyword evidence="3" id="KW-0067">ATP-binding</keyword>
<accession>A0A0F7UL70</accession>
<proteinExistence type="inferred from homology"/>
<dbReference type="Gene3D" id="3.40.50.11260">
    <property type="match status" value="1"/>
</dbReference>
<feature type="compositionally biased region" description="Basic and acidic residues" evidence="5">
    <location>
        <begin position="1062"/>
        <end position="1071"/>
    </location>
</feature>
<evidence type="ECO:0000256" key="3">
    <source>
        <dbReference type="ARBA" id="ARBA00022840"/>
    </source>
</evidence>
<evidence type="ECO:0000256" key="4">
    <source>
        <dbReference type="ARBA" id="ARBA00023186"/>
    </source>
</evidence>
<keyword evidence="6" id="KW-1133">Transmembrane helix</keyword>
<dbReference type="InterPro" id="IPR020568">
    <property type="entry name" value="Ribosomal_Su5_D2-typ_SF"/>
</dbReference>
<feature type="region of interest" description="Disordered" evidence="5">
    <location>
        <begin position="1062"/>
        <end position="1090"/>
    </location>
</feature>
<keyword evidence="6" id="KW-0812">Transmembrane</keyword>
<keyword evidence="6" id="KW-0472">Membrane</keyword>
<comment type="similarity">
    <text evidence="1">Belongs to the heat shock protein 90 family.</text>
</comment>
<keyword evidence="4" id="KW-0143">Chaperone</keyword>
<dbReference type="InterPro" id="IPR019805">
    <property type="entry name" value="Heat_shock_protein_90_CS"/>
</dbReference>
<evidence type="ECO:0000256" key="2">
    <source>
        <dbReference type="ARBA" id="ARBA00022741"/>
    </source>
</evidence>
<dbReference type="GO" id="GO:0005524">
    <property type="term" value="F:ATP binding"/>
    <property type="evidence" value="ECO:0007669"/>
    <property type="project" value="UniProtKB-KW"/>
</dbReference>
<dbReference type="Gene3D" id="3.30.565.10">
    <property type="entry name" value="Histidine kinase-like ATPase, C-terminal domain"/>
    <property type="match status" value="1"/>
</dbReference>
<dbReference type="AlphaFoldDB" id="A0A0F7UL70"/>
<dbReference type="SUPFAM" id="SSF54211">
    <property type="entry name" value="Ribosomal protein S5 domain 2-like"/>
    <property type="match status" value="1"/>
</dbReference>
<feature type="compositionally biased region" description="Acidic residues" evidence="5">
    <location>
        <begin position="463"/>
        <end position="474"/>
    </location>
</feature>
<gene>
    <name evidence="7" type="ORF">BN1204_054510</name>
</gene>
<feature type="region of interest" description="Disordered" evidence="5">
    <location>
        <begin position="893"/>
        <end position="917"/>
    </location>
</feature>
<feature type="region of interest" description="Disordered" evidence="5">
    <location>
        <begin position="438"/>
        <end position="480"/>
    </location>
</feature>
<dbReference type="PROSITE" id="PS00298">
    <property type="entry name" value="HSP90"/>
    <property type="match status" value="1"/>
</dbReference>
<dbReference type="GO" id="GO:0140662">
    <property type="term" value="F:ATP-dependent protein folding chaperone"/>
    <property type="evidence" value="ECO:0007669"/>
    <property type="project" value="InterPro"/>
</dbReference>
<dbReference type="EMBL" id="LN714486">
    <property type="protein sequence ID" value="CEL69751.1"/>
    <property type="molecule type" value="Genomic_DNA"/>
</dbReference>
<evidence type="ECO:0000256" key="1">
    <source>
        <dbReference type="ARBA" id="ARBA00008239"/>
    </source>
</evidence>
<dbReference type="CDD" id="cd16927">
    <property type="entry name" value="HATPase_Hsp90-like"/>
    <property type="match status" value="1"/>
</dbReference>
<dbReference type="PRINTS" id="PR00775">
    <property type="entry name" value="HEATSHOCK90"/>
</dbReference>
<feature type="compositionally biased region" description="Polar residues" evidence="5">
    <location>
        <begin position="1081"/>
        <end position="1090"/>
    </location>
</feature>
<dbReference type="FunFam" id="3.30.230.80:FF:000007">
    <property type="entry name" value="Heat shock protein 90"/>
    <property type="match status" value="1"/>
</dbReference>
<keyword evidence="2" id="KW-0547">Nucleotide-binding</keyword>
<dbReference type="Gene3D" id="1.20.120.790">
    <property type="entry name" value="Heat shock protein 90, C-terminal domain"/>
    <property type="match status" value="1"/>
</dbReference>
<organism evidence="7">
    <name type="scientific">Neospora caninum (strain Liverpool)</name>
    <dbReference type="NCBI Taxonomy" id="572307"/>
    <lineage>
        <taxon>Eukaryota</taxon>
        <taxon>Sar</taxon>
        <taxon>Alveolata</taxon>
        <taxon>Apicomplexa</taxon>
        <taxon>Conoidasida</taxon>
        <taxon>Coccidia</taxon>
        <taxon>Eucoccidiorida</taxon>
        <taxon>Eimeriorina</taxon>
        <taxon>Sarcocystidae</taxon>
        <taxon>Neospora</taxon>
    </lineage>
</organism>
<reference evidence="7" key="1">
    <citation type="journal article" date="2015" name="PLoS ONE">
        <title>Comprehensive Evaluation of Toxoplasma gondii VEG and Neospora caninum LIV Genomes with Tachyzoite Stage Transcriptome and Proteome Defines Novel Transcript Features.</title>
        <authorList>
            <person name="Ramaprasad A."/>
            <person name="Mourier T."/>
            <person name="Naeem R."/>
            <person name="Malas T.B."/>
            <person name="Moussa E."/>
            <person name="Panigrahi A."/>
            <person name="Vermont S.J."/>
            <person name="Otto T.D."/>
            <person name="Wastling J."/>
            <person name="Pain A."/>
        </authorList>
    </citation>
    <scope>NUCLEOTIDE SEQUENCE</scope>
    <source>
        <strain evidence="7">Liverpool</strain>
    </source>
</reference>
<dbReference type="Pfam" id="PF00183">
    <property type="entry name" value="HSP90"/>
    <property type="match status" value="2"/>
</dbReference>
<dbReference type="GO" id="GO:0051082">
    <property type="term" value="F:unfolded protein binding"/>
    <property type="evidence" value="ECO:0007669"/>
    <property type="project" value="InterPro"/>
</dbReference>
<keyword evidence="7" id="KW-0346">Stress response</keyword>
<sequence>MATNREDGGPRAVSCTRSTLTCTGADWTERGMAFTSSCRARPSRCRVDMWLLSRRKHARHARAKPSAVTLLGSLLLISSPFLLVSGFTLAPSSSRLSVLSDTLPGGVSPLSSSYTPLSAQNLPASLVATFQRGSPFPAPPSAPLSSPLSVLQRQDLLASADFSAQANRICGSAQALHAFVSSPRRAAVVSRAVRRWASPQQSCLPSRLASQSASPALCAAPLTDGSPARDAPADAAGHAAEAREIFPFQAEVKRVLDIIVNSLYTDRDVFLRELISNAADASDKKRMLMEKEGRKFRGSIRVRADREKNTLTIEDDGIGMSKAELINNLGTIAQSGTYRFLQQLKEQQAADSGASNQAASLIGQFGVGFYSAFLVADAVEVYSTAWQGGSEGDQAGKAREVWKWRSTCGQTFTLEQVDAEAERARWVAERRVLQEHWKKQKAEKTDQATAAAGEGVASPTGEENAETADEEEDPRDWSGTRVVLHLKEDSDDYLEDYKLKELMRKYSEFIQLPIHIWSERIEYERVPEGSEELHAPASAPAPDGQIPGLTRLTPENVDDQLGPVGDAASARRQTEPGYPSSGGTKFKTVTHRYYEWEHLNTQPPIWRRDERQLTDKDYVDFYKSTFKAYDDPLGFVHMKVEGQVEFNALLFIPGALPWELARNMFDEESRGIRLYVKRVFINDKFADAVPRWLTFIRGVVDSDELPLNVGREILQKSRMLQVINKRISAKAVEMMKNMKREGGDKWRRFWENYGKYVKVGAVEDKDNQEDLASLVQFYSTASPKETTDLAGYVERMKARNDKIDRGEDPLPTNSSGRVILRRKQNAIYYLAAENRKAAEESPALELPRELGYEVIFGTEPLDEFFLASLSINQFKGIQVIDVNKADLKLGGEEGGAGRLGNPPGAKGSGAGDSRPGLVDTESIETKRVQMGSLCEWLQQILGSRVHNVHVTDRLFTSPAVLVQGDFGLSPTMQRYMKQQAAAQGVSEQELYGASLNQPILELNPYHPIIQRLDIMVKRDVTDPRAKEVALQLFDVAALQGGYNIENPGYFAKRVIEMMKREADAALSEQKEQTPVPPSVPEQAQQPQSQG</sequence>
<dbReference type="InterPro" id="IPR037196">
    <property type="entry name" value="HSP90_C"/>
</dbReference>
<dbReference type="InterPro" id="IPR036890">
    <property type="entry name" value="HATPase_C_sf"/>
</dbReference>
<dbReference type="SUPFAM" id="SSF110942">
    <property type="entry name" value="HSP90 C-terminal domain"/>
    <property type="match status" value="1"/>
</dbReference>
<dbReference type="InterPro" id="IPR020575">
    <property type="entry name" value="Hsp90_N"/>
</dbReference>
<dbReference type="HAMAP" id="MF_00505">
    <property type="entry name" value="HSP90"/>
    <property type="match status" value="1"/>
</dbReference>
<protein>
    <submittedName>
        <fullName evidence="7">Heat shock protein 90, putative</fullName>
    </submittedName>
</protein>
<name>A0A0F7UL70_NEOCL</name>
<dbReference type="Gene3D" id="3.30.230.80">
    <property type="match status" value="1"/>
</dbReference>
<dbReference type="GO" id="GO:0016887">
    <property type="term" value="F:ATP hydrolysis activity"/>
    <property type="evidence" value="ECO:0007669"/>
    <property type="project" value="InterPro"/>
</dbReference>
<evidence type="ECO:0000256" key="5">
    <source>
        <dbReference type="SAM" id="MobiDB-lite"/>
    </source>
</evidence>